<sequence length="143" mass="15844">MIKASFAPLFPTMSSTPPHGHRKCWTGFRATAHGRFPNTLACTLMLLTCTLEASDEVEDVRDIKTHTQSPLRNKEGCKPCQRASVEALMRWRILAKSRPGFGCGGDDQRLGFCASLFPKIMPLNLTTYYSEMLDGPAQQPVPS</sequence>
<dbReference type="AlphaFoldDB" id="A0A8X6XDW3"/>
<accession>A0A8X6XDW3</accession>
<comment type="caution">
    <text evidence="1">The sequence shown here is derived from an EMBL/GenBank/DDBJ whole genome shotgun (WGS) entry which is preliminary data.</text>
</comment>
<reference evidence="1" key="1">
    <citation type="submission" date="2020-08" db="EMBL/GenBank/DDBJ databases">
        <title>Multicomponent nature underlies the extraordinary mechanical properties of spider dragline silk.</title>
        <authorList>
            <person name="Kono N."/>
            <person name="Nakamura H."/>
            <person name="Mori M."/>
            <person name="Yoshida Y."/>
            <person name="Ohtoshi R."/>
            <person name="Malay A.D."/>
            <person name="Moran D.A.P."/>
            <person name="Tomita M."/>
            <person name="Numata K."/>
            <person name="Arakawa K."/>
        </authorList>
    </citation>
    <scope>NUCLEOTIDE SEQUENCE</scope>
</reference>
<protein>
    <submittedName>
        <fullName evidence="1">Uncharacterized protein</fullName>
    </submittedName>
</protein>
<evidence type="ECO:0000313" key="1">
    <source>
        <dbReference type="EMBL" id="GFY50021.1"/>
    </source>
</evidence>
<proteinExistence type="predicted"/>
<organism evidence="1 2">
    <name type="scientific">Trichonephila inaurata madagascariensis</name>
    <dbReference type="NCBI Taxonomy" id="2747483"/>
    <lineage>
        <taxon>Eukaryota</taxon>
        <taxon>Metazoa</taxon>
        <taxon>Ecdysozoa</taxon>
        <taxon>Arthropoda</taxon>
        <taxon>Chelicerata</taxon>
        <taxon>Arachnida</taxon>
        <taxon>Araneae</taxon>
        <taxon>Araneomorphae</taxon>
        <taxon>Entelegynae</taxon>
        <taxon>Araneoidea</taxon>
        <taxon>Nephilidae</taxon>
        <taxon>Trichonephila</taxon>
        <taxon>Trichonephila inaurata</taxon>
    </lineage>
</organism>
<gene>
    <name evidence="1" type="ORF">TNIN_147781</name>
</gene>
<evidence type="ECO:0000313" key="2">
    <source>
        <dbReference type="Proteomes" id="UP000886998"/>
    </source>
</evidence>
<keyword evidence="2" id="KW-1185">Reference proteome</keyword>
<dbReference type="EMBL" id="BMAV01007266">
    <property type="protein sequence ID" value="GFY50021.1"/>
    <property type="molecule type" value="Genomic_DNA"/>
</dbReference>
<name>A0A8X6XDW3_9ARAC</name>
<dbReference type="Proteomes" id="UP000886998">
    <property type="component" value="Unassembled WGS sequence"/>
</dbReference>